<dbReference type="InterPro" id="IPR004087">
    <property type="entry name" value="KH_dom"/>
</dbReference>
<protein>
    <recommendedName>
        <fullName evidence="3">K Homology domain-containing protein</fullName>
    </recommendedName>
</protein>
<dbReference type="Pfam" id="PF22675">
    <property type="entry name" value="KH-I_KHDC4-BBP"/>
    <property type="match status" value="1"/>
</dbReference>
<dbReference type="Gene3D" id="3.30.1370.10">
    <property type="entry name" value="K Homology domain, type 1"/>
    <property type="match status" value="1"/>
</dbReference>
<keyword evidence="1" id="KW-0694">RNA-binding</keyword>
<reference evidence="4" key="1">
    <citation type="submission" date="2020-11" db="EMBL/GenBank/DDBJ databases">
        <title>Chlorella ohadii genome sequencing and assembly.</title>
        <authorList>
            <person name="Murik O."/>
            <person name="Treves H."/>
            <person name="Kedem I."/>
            <person name="Shotland Y."/>
            <person name="Kaplan A."/>
        </authorList>
    </citation>
    <scope>NUCLEOTIDE SEQUENCE</scope>
    <source>
        <strain evidence="4">1</strain>
    </source>
</reference>
<evidence type="ECO:0000313" key="4">
    <source>
        <dbReference type="EMBL" id="KAI7841914.1"/>
    </source>
</evidence>
<feature type="region of interest" description="Disordered" evidence="2">
    <location>
        <begin position="161"/>
        <end position="217"/>
    </location>
</feature>
<comment type="caution">
    <text evidence="4">The sequence shown here is derived from an EMBL/GenBank/DDBJ whole genome shotgun (WGS) entry which is preliminary data.</text>
</comment>
<name>A0AAD5DT38_9CHLO</name>
<dbReference type="PROSITE" id="PS50084">
    <property type="entry name" value="KH_TYPE_1"/>
    <property type="match status" value="1"/>
</dbReference>
<dbReference type="InterPro" id="IPR036612">
    <property type="entry name" value="KH_dom_type_1_sf"/>
</dbReference>
<evidence type="ECO:0000313" key="5">
    <source>
        <dbReference type="Proteomes" id="UP001205105"/>
    </source>
</evidence>
<dbReference type="SMART" id="SM00322">
    <property type="entry name" value="KH"/>
    <property type="match status" value="1"/>
</dbReference>
<evidence type="ECO:0000256" key="1">
    <source>
        <dbReference type="PROSITE-ProRule" id="PRU00117"/>
    </source>
</evidence>
<proteinExistence type="predicted"/>
<evidence type="ECO:0000259" key="3">
    <source>
        <dbReference type="SMART" id="SM00322"/>
    </source>
</evidence>
<keyword evidence="5" id="KW-1185">Reference proteome</keyword>
<feature type="domain" description="K Homology" evidence="3">
    <location>
        <begin position="30"/>
        <end position="131"/>
    </location>
</feature>
<feature type="region of interest" description="Disordered" evidence="2">
    <location>
        <begin position="412"/>
        <end position="435"/>
    </location>
</feature>
<feature type="region of interest" description="Disordered" evidence="2">
    <location>
        <begin position="1"/>
        <end position="26"/>
    </location>
</feature>
<dbReference type="EMBL" id="JADXDR010000058">
    <property type="protein sequence ID" value="KAI7841914.1"/>
    <property type="molecule type" value="Genomic_DNA"/>
</dbReference>
<dbReference type="SUPFAM" id="SSF54791">
    <property type="entry name" value="Eukaryotic type KH-domain (KH-domain type I)"/>
    <property type="match status" value="1"/>
</dbReference>
<feature type="compositionally biased region" description="Low complexity" evidence="2">
    <location>
        <begin position="161"/>
        <end position="181"/>
    </location>
</feature>
<dbReference type="GO" id="GO:0003723">
    <property type="term" value="F:RNA binding"/>
    <property type="evidence" value="ECO:0007669"/>
    <property type="project" value="UniProtKB-UniRule"/>
</dbReference>
<feature type="compositionally biased region" description="Low complexity" evidence="2">
    <location>
        <begin position="1"/>
        <end position="15"/>
    </location>
</feature>
<sequence length="635" mass="63956">MPKGAASKSGGSSPAQHKLKRLNQLTSTRQSERLTFAVYFPRPPYRGAQYRAARGKDALYNFTGLVLGHGGATVQRIQKASGAKVEVRDSAGNLNGAHPSSHGDPSLHAWVAATSRQRLDKAVALLLEVLQPTNTQLRPITIVPGGSAVLHPVIPPDWPEAAEAAADAAAAEAEAAEAAAAPQLPRPPPHTLSPAQQPEEQEAAPEQQQGQQAAGQQQMAVVFAQGLHSADSGSAGLPVTPPASPQRTPVVAQLDFGTADAMECAALPSSPGAAAAVTGSASASLGAADSSAPCLGATLNGAAGLDATASSAMSLDSTAIRAMSLGGSASGAADMGHQLSGGSSRMLSAAPSSAASWSLWDAGGSSSSFYEQLQAAASDTFSIRTASSSHSVAAAAHLGAAPSHSPLLASPAGALSPHLGSPPHAGLHGLPPLASSRITQHTPAHALAHLGSPRHLHQGPLASPLGSPPHAQHAQHTQHAQHHAYLARQLSPRHLHAHPLVPQLAAHQQHMLSHALSAPQLQAAALQSHPLAGLHAAHPLVAPPHALASPGGLPHAQPGGAAPLLAPFPGLSRQGLGPSLDSPAFGSPSLGSPPHAAAAALLQQQLLLAQAQQADAEHDMHQLLAAVASMATLDG</sequence>
<evidence type="ECO:0000256" key="2">
    <source>
        <dbReference type="SAM" id="MobiDB-lite"/>
    </source>
</evidence>
<accession>A0AAD5DT38</accession>
<dbReference type="AlphaFoldDB" id="A0AAD5DT38"/>
<feature type="compositionally biased region" description="Low complexity" evidence="2">
    <location>
        <begin position="417"/>
        <end position="434"/>
    </location>
</feature>
<organism evidence="4 5">
    <name type="scientific">Chlorella ohadii</name>
    <dbReference type="NCBI Taxonomy" id="2649997"/>
    <lineage>
        <taxon>Eukaryota</taxon>
        <taxon>Viridiplantae</taxon>
        <taxon>Chlorophyta</taxon>
        <taxon>core chlorophytes</taxon>
        <taxon>Trebouxiophyceae</taxon>
        <taxon>Chlorellales</taxon>
        <taxon>Chlorellaceae</taxon>
        <taxon>Chlorella clade</taxon>
        <taxon>Chlorella</taxon>
    </lineage>
</organism>
<feature type="compositionally biased region" description="Low complexity" evidence="2">
    <location>
        <begin position="194"/>
        <end position="217"/>
    </location>
</feature>
<gene>
    <name evidence="4" type="ORF">COHA_004442</name>
</gene>
<feature type="region of interest" description="Disordered" evidence="2">
    <location>
        <begin position="454"/>
        <end position="484"/>
    </location>
</feature>
<dbReference type="Proteomes" id="UP001205105">
    <property type="component" value="Unassembled WGS sequence"/>
</dbReference>
<feature type="region of interest" description="Disordered" evidence="2">
    <location>
        <begin position="548"/>
        <end position="570"/>
    </location>
</feature>
<dbReference type="InterPro" id="IPR055256">
    <property type="entry name" value="KH_1_KHDC4/BBP-like"/>
</dbReference>